<dbReference type="InterPro" id="IPR036388">
    <property type="entry name" value="WH-like_DNA-bd_sf"/>
</dbReference>
<dbReference type="CDD" id="cd06445">
    <property type="entry name" value="ATase"/>
    <property type="match status" value="1"/>
</dbReference>
<evidence type="ECO:0000259" key="2">
    <source>
        <dbReference type="Pfam" id="PF01035"/>
    </source>
</evidence>
<dbReference type="Pfam" id="PF01035">
    <property type="entry name" value="DNA_binding_1"/>
    <property type="match status" value="1"/>
</dbReference>
<organism evidence="3 4">
    <name type="scientific">Candidatus Roizmanbacteria bacterium RIFOXYA1_FULL_41_12</name>
    <dbReference type="NCBI Taxonomy" id="1802082"/>
    <lineage>
        <taxon>Bacteria</taxon>
        <taxon>Candidatus Roizmaniibacteriota</taxon>
    </lineage>
</organism>
<dbReference type="GO" id="GO:0006281">
    <property type="term" value="P:DNA repair"/>
    <property type="evidence" value="ECO:0007669"/>
    <property type="project" value="InterPro"/>
</dbReference>
<dbReference type="AlphaFoldDB" id="A0A1F7K947"/>
<reference evidence="3 4" key="1">
    <citation type="journal article" date="2016" name="Nat. Commun.">
        <title>Thousands of microbial genomes shed light on interconnected biogeochemical processes in an aquifer system.</title>
        <authorList>
            <person name="Anantharaman K."/>
            <person name="Brown C.T."/>
            <person name="Hug L.A."/>
            <person name="Sharon I."/>
            <person name="Castelle C.J."/>
            <person name="Probst A.J."/>
            <person name="Thomas B.C."/>
            <person name="Singh A."/>
            <person name="Wilkins M.J."/>
            <person name="Karaoz U."/>
            <person name="Brodie E.L."/>
            <person name="Williams K.H."/>
            <person name="Hubbard S.S."/>
            <person name="Banfield J.F."/>
        </authorList>
    </citation>
    <scope>NUCLEOTIDE SEQUENCE [LARGE SCALE GENOMIC DNA]</scope>
</reference>
<dbReference type="Proteomes" id="UP000178450">
    <property type="component" value="Unassembled WGS sequence"/>
</dbReference>
<dbReference type="InterPro" id="IPR036217">
    <property type="entry name" value="MethylDNA_cys_MeTrfase_DNAb"/>
</dbReference>
<dbReference type="Gene3D" id="1.10.10.10">
    <property type="entry name" value="Winged helix-like DNA-binding domain superfamily/Winged helix DNA-binding domain"/>
    <property type="match status" value="1"/>
</dbReference>
<keyword evidence="1" id="KW-0227">DNA damage</keyword>
<dbReference type="PANTHER" id="PTHR42942:SF1">
    <property type="entry name" value="ALKYLTRANSFERASE-LIKE PROTEIN 1"/>
    <property type="match status" value="1"/>
</dbReference>
<comment type="caution">
    <text evidence="3">The sequence shown here is derived from an EMBL/GenBank/DDBJ whole genome shotgun (WGS) entry which is preliminary data.</text>
</comment>
<dbReference type="GO" id="GO:0003824">
    <property type="term" value="F:catalytic activity"/>
    <property type="evidence" value="ECO:0007669"/>
    <property type="project" value="InterPro"/>
</dbReference>
<dbReference type="PANTHER" id="PTHR42942">
    <property type="entry name" value="6-O-METHYLGUANINE DNA METHYLTRANSFERASE"/>
    <property type="match status" value="1"/>
</dbReference>
<sequence>MTILYSRILAILIQIPKGKVVTYKQVAELVGTSPRVVGNLIHRNPDPVKYPCHRVVKSDGSLASGYAFGGPVTQRRKLQKEGVIFHNNKIDLELYLYY</sequence>
<evidence type="ECO:0000313" key="4">
    <source>
        <dbReference type="Proteomes" id="UP000178450"/>
    </source>
</evidence>
<name>A0A1F7K947_9BACT</name>
<accession>A0A1F7K947</accession>
<dbReference type="SUPFAM" id="SSF46767">
    <property type="entry name" value="Methylated DNA-protein cysteine methyltransferase, C-terminal domain"/>
    <property type="match status" value="1"/>
</dbReference>
<dbReference type="InterPro" id="IPR052520">
    <property type="entry name" value="ATL_DNA_repair"/>
</dbReference>
<evidence type="ECO:0000313" key="3">
    <source>
        <dbReference type="EMBL" id="OGK64383.1"/>
    </source>
</evidence>
<gene>
    <name evidence="3" type="ORF">A2209_02640</name>
</gene>
<dbReference type="InterPro" id="IPR014048">
    <property type="entry name" value="MethylDNA_cys_MeTrfase_DNA-bd"/>
</dbReference>
<evidence type="ECO:0000256" key="1">
    <source>
        <dbReference type="ARBA" id="ARBA00022763"/>
    </source>
</evidence>
<protein>
    <recommendedName>
        <fullName evidence="2">Methylated-DNA-[protein]-cysteine S-methyltransferase DNA binding domain-containing protein</fullName>
    </recommendedName>
</protein>
<proteinExistence type="predicted"/>
<dbReference type="EMBL" id="MGBG01000022">
    <property type="protein sequence ID" value="OGK64383.1"/>
    <property type="molecule type" value="Genomic_DNA"/>
</dbReference>
<feature type="domain" description="Methylated-DNA-[protein]-cysteine S-methyltransferase DNA binding" evidence="2">
    <location>
        <begin position="5"/>
        <end position="83"/>
    </location>
</feature>
<dbReference type="NCBIfam" id="TIGR00589">
    <property type="entry name" value="ogt"/>
    <property type="match status" value="1"/>
</dbReference>